<feature type="transmembrane region" description="Helical" evidence="1">
    <location>
        <begin position="21"/>
        <end position="40"/>
    </location>
</feature>
<evidence type="ECO:0000313" key="2">
    <source>
        <dbReference type="EMBL" id="TWG11174.1"/>
    </source>
</evidence>
<proteinExistence type="predicted"/>
<evidence type="ECO:0000256" key="1">
    <source>
        <dbReference type="SAM" id="Phobius"/>
    </source>
</evidence>
<dbReference type="AlphaFoldDB" id="A0A561VHY7"/>
<keyword evidence="3" id="KW-1185">Reference proteome</keyword>
<keyword evidence="1" id="KW-1133">Transmembrane helix</keyword>
<dbReference type="RefSeq" id="WP_281290848.1">
    <property type="nucleotide sequence ID" value="NZ_VIXA01000005.1"/>
</dbReference>
<sequence>MWERKGGVERDRPGWRVGVADASLAVALLAFGLAVTVGAADG</sequence>
<protein>
    <submittedName>
        <fullName evidence="2">Uncharacterized protein</fullName>
    </submittedName>
</protein>
<dbReference type="EMBL" id="VIXA01000005">
    <property type="protein sequence ID" value="TWG11174.1"/>
    <property type="molecule type" value="Genomic_DNA"/>
</dbReference>
<accession>A0A561VHY7</accession>
<dbReference type="Proteomes" id="UP000319927">
    <property type="component" value="Unassembled WGS sequence"/>
</dbReference>
<keyword evidence="1" id="KW-0812">Transmembrane</keyword>
<name>A0A561VHY7_9ACTN</name>
<comment type="caution">
    <text evidence="2">The sequence shown here is derived from an EMBL/GenBank/DDBJ whole genome shotgun (WGS) entry which is preliminary data.</text>
</comment>
<reference evidence="2 3" key="1">
    <citation type="submission" date="2019-06" db="EMBL/GenBank/DDBJ databases">
        <title>Sequencing the genomes of 1000 actinobacteria strains.</title>
        <authorList>
            <person name="Klenk H.-P."/>
        </authorList>
    </citation>
    <scope>NUCLEOTIDE SEQUENCE [LARGE SCALE GENOMIC DNA]</scope>
    <source>
        <strain evidence="2 3">DSM 102131</strain>
    </source>
</reference>
<keyword evidence="1" id="KW-0472">Membrane</keyword>
<evidence type="ECO:0000313" key="3">
    <source>
        <dbReference type="Proteomes" id="UP000319927"/>
    </source>
</evidence>
<organism evidence="2 3">
    <name type="scientific">Micromonospora palomenae</name>
    <dbReference type="NCBI Taxonomy" id="1461247"/>
    <lineage>
        <taxon>Bacteria</taxon>
        <taxon>Bacillati</taxon>
        <taxon>Actinomycetota</taxon>
        <taxon>Actinomycetes</taxon>
        <taxon>Micromonosporales</taxon>
        <taxon>Micromonosporaceae</taxon>
        <taxon>Micromonospora</taxon>
    </lineage>
</organism>
<gene>
    <name evidence="2" type="ORF">FHX75_15266</name>
</gene>